<keyword evidence="4" id="KW-0720">Serine protease</keyword>
<dbReference type="InterPro" id="IPR029045">
    <property type="entry name" value="ClpP/crotonase-like_dom_sf"/>
</dbReference>
<keyword evidence="2" id="KW-0645">Protease</keyword>
<comment type="caution">
    <text evidence="7">The sequence shown here is derived from an EMBL/GenBank/DDBJ whole genome shotgun (WGS) entry which is preliminary data.</text>
</comment>
<dbReference type="GO" id="GO:0008236">
    <property type="term" value="F:serine-type peptidase activity"/>
    <property type="evidence" value="ECO:0007669"/>
    <property type="project" value="UniProtKB-KW"/>
</dbReference>
<dbReference type="InterPro" id="IPR047272">
    <property type="entry name" value="S49_SppA_C"/>
</dbReference>
<evidence type="ECO:0000256" key="3">
    <source>
        <dbReference type="ARBA" id="ARBA00022801"/>
    </source>
</evidence>
<evidence type="ECO:0000256" key="2">
    <source>
        <dbReference type="ARBA" id="ARBA00022670"/>
    </source>
</evidence>
<name>A0A432MHP3_9BACT</name>
<dbReference type="Pfam" id="PF01343">
    <property type="entry name" value="Peptidase_S49"/>
    <property type="match status" value="1"/>
</dbReference>
<dbReference type="SUPFAM" id="SSF52096">
    <property type="entry name" value="ClpP/crotonase"/>
    <property type="match status" value="1"/>
</dbReference>
<dbReference type="PANTHER" id="PTHR42987:SF4">
    <property type="entry name" value="PROTEASE SOHB-RELATED"/>
    <property type="match status" value="1"/>
</dbReference>
<dbReference type="PANTHER" id="PTHR42987">
    <property type="entry name" value="PEPTIDASE S49"/>
    <property type="match status" value="1"/>
</dbReference>
<reference evidence="7 8" key="2">
    <citation type="submission" date="2019-01" db="EMBL/GenBank/DDBJ databases">
        <title>Tautonia sociabilis, a novel thermotolerant planctomycete of Isosphaeraceae family, isolated from a 4000 m deep subterranean habitat.</title>
        <authorList>
            <person name="Kovaleva O.L."/>
            <person name="Elcheninov A.G."/>
            <person name="Van Heerden E."/>
            <person name="Toshchakov S.V."/>
            <person name="Novikov A."/>
            <person name="Bonch-Osmolovskaya E.A."/>
            <person name="Kublanov I.V."/>
        </authorList>
    </citation>
    <scope>NUCLEOTIDE SEQUENCE [LARGE SCALE GENOMIC DNA]</scope>
    <source>
        <strain evidence="7 8">GM2012</strain>
    </source>
</reference>
<dbReference type="Proteomes" id="UP000280296">
    <property type="component" value="Unassembled WGS sequence"/>
</dbReference>
<evidence type="ECO:0000256" key="4">
    <source>
        <dbReference type="ARBA" id="ARBA00022825"/>
    </source>
</evidence>
<proteinExistence type="inferred from homology"/>
<gene>
    <name evidence="7" type="primary">sppA</name>
    <name evidence="7" type="ORF">TsocGM_15860</name>
</gene>
<evidence type="ECO:0000313" key="8">
    <source>
        <dbReference type="Proteomes" id="UP000280296"/>
    </source>
</evidence>
<feature type="domain" description="Peptidase S49" evidence="6">
    <location>
        <begin position="151"/>
        <end position="301"/>
    </location>
</feature>
<evidence type="ECO:0000256" key="5">
    <source>
        <dbReference type="SAM" id="MobiDB-lite"/>
    </source>
</evidence>
<evidence type="ECO:0000259" key="6">
    <source>
        <dbReference type="Pfam" id="PF01343"/>
    </source>
</evidence>
<organism evidence="7 8">
    <name type="scientific">Tautonia sociabilis</name>
    <dbReference type="NCBI Taxonomy" id="2080755"/>
    <lineage>
        <taxon>Bacteria</taxon>
        <taxon>Pseudomonadati</taxon>
        <taxon>Planctomycetota</taxon>
        <taxon>Planctomycetia</taxon>
        <taxon>Isosphaerales</taxon>
        <taxon>Isosphaeraceae</taxon>
        <taxon>Tautonia</taxon>
    </lineage>
</organism>
<dbReference type="GO" id="GO:0006508">
    <property type="term" value="P:proteolysis"/>
    <property type="evidence" value="ECO:0007669"/>
    <property type="project" value="UniProtKB-KW"/>
</dbReference>
<keyword evidence="8" id="KW-1185">Reference proteome</keyword>
<comment type="similarity">
    <text evidence="1">Belongs to the peptidase S49 family.</text>
</comment>
<sequence length="350" mass="38103">MRTDLIGSSRPTTSPPSPTRAPMSTHPSPPPGQTIFVERNAKPGCLRRLLWPVLLVSLLLNASYLSRETSGLTPDRLEEQYVLGSINPAADKVAVVRIEGLIALDTVDHAVSQIRQARTDEKVKAVVLRVDSPGGTVTGSDQIWREVELLKRAGKPVVVSMGGLAASGGYYVSAPADLIIAEPTTTTGSIGVIIELPNASDLLDKVGVDFRAVTAGEWKNMGSPFEPFTDRELARFQEMVDDTYDRFLRVVAQGRKLTMARAREVADGKIYTAAEALSVGLVDRLGYQEDAIAEAIRLADLESPRVVRYNRPFSLGSLFSFSAASASRPALIDEKTIMELRTPRMLMILR</sequence>
<dbReference type="InterPro" id="IPR004635">
    <property type="entry name" value="Pept_S49_SppA"/>
</dbReference>
<evidence type="ECO:0000313" key="7">
    <source>
        <dbReference type="EMBL" id="RUL86448.1"/>
    </source>
</evidence>
<feature type="region of interest" description="Disordered" evidence="5">
    <location>
        <begin position="1"/>
        <end position="32"/>
    </location>
</feature>
<dbReference type="NCBIfam" id="TIGR00706">
    <property type="entry name" value="SppA_dom"/>
    <property type="match status" value="1"/>
</dbReference>
<dbReference type="CDD" id="cd07023">
    <property type="entry name" value="S49_Sppa_N_C"/>
    <property type="match status" value="1"/>
</dbReference>
<dbReference type="Gene3D" id="6.20.330.10">
    <property type="match status" value="1"/>
</dbReference>
<reference evidence="7 8" key="1">
    <citation type="submission" date="2018-12" db="EMBL/GenBank/DDBJ databases">
        <authorList>
            <person name="Toschakov S.V."/>
        </authorList>
    </citation>
    <scope>NUCLEOTIDE SEQUENCE [LARGE SCALE GENOMIC DNA]</scope>
    <source>
        <strain evidence="7 8">GM2012</strain>
    </source>
</reference>
<dbReference type="EMBL" id="RYZH01000031">
    <property type="protein sequence ID" value="RUL86448.1"/>
    <property type="molecule type" value="Genomic_DNA"/>
</dbReference>
<accession>A0A432MHP3</accession>
<keyword evidence="3" id="KW-0378">Hydrolase</keyword>
<dbReference type="Gene3D" id="3.90.226.10">
    <property type="entry name" value="2-enoyl-CoA Hydratase, Chain A, domain 1"/>
    <property type="match status" value="1"/>
</dbReference>
<dbReference type="AlphaFoldDB" id="A0A432MHP3"/>
<protein>
    <submittedName>
        <fullName evidence="7">Signal peptide peptidase SppA</fullName>
    </submittedName>
</protein>
<evidence type="ECO:0000256" key="1">
    <source>
        <dbReference type="ARBA" id="ARBA00008683"/>
    </source>
</evidence>
<dbReference type="InterPro" id="IPR002142">
    <property type="entry name" value="Peptidase_S49"/>
</dbReference>